<keyword evidence="7" id="KW-1185">Reference proteome</keyword>
<comment type="similarity">
    <text evidence="1">Belongs to the 5'-nucleotidase family.</text>
</comment>
<gene>
    <name evidence="6" type="ORF">KFE25_002130</name>
</gene>
<evidence type="ECO:0000256" key="2">
    <source>
        <dbReference type="ARBA" id="ARBA00022729"/>
    </source>
</evidence>
<dbReference type="SUPFAM" id="SSF56300">
    <property type="entry name" value="Metallo-dependent phosphatases"/>
    <property type="match status" value="1"/>
</dbReference>
<dbReference type="InterPro" id="IPR029052">
    <property type="entry name" value="Metallo-depent_PP-like"/>
</dbReference>
<accession>A0A8J6CBA9</accession>
<dbReference type="PANTHER" id="PTHR11575">
    <property type="entry name" value="5'-NUCLEOTIDASE-RELATED"/>
    <property type="match status" value="1"/>
</dbReference>
<evidence type="ECO:0000259" key="5">
    <source>
        <dbReference type="PROSITE" id="PS50222"/>
    </source>
</evidence>
<proteinExistence type="inferred from homology"/>
<keyword evidence="3" id="KW-0106">Calcium</keyword>
<feature type="compositionally biased region" description="Basic residues" evidence="4">
    <location>
        <begin position="591"/>
        <end position="603"/>
    </location>
</feature>
<dbReference type="SUPFAM" id="SSF47473">
    <property type="entry name" value="EF-hand"/>
    <property type="match status" value="1"/>
</dbReference>
<dbReference type="InterPro" id="IPR008334">
    <property type="entry name" value="5'-Nucleotdase_C"/>
</dbReference>
<protein>
    <recommendedName>
        <fullName evidence="5">EF-hand domain-containing protein</fullName>
    </recommendedName>
</protein>
<dbReference type="InterPro" id="IPR011992">
    <property type="entry name" value="EF-hand-dom_pair"/>
</dbReference>
<dbReference type="Pfam" id="PF13499">
    <property type="entry name" value="EF-hand_7"/>
    <property type="match status" value="1"/>
</dbReference>
<sequence length="603" mass="64397">MGSACSADAVEEPDFPPAPEGAVGEWLRVLTVNDVYKLDNFPALATAIAKARAEAPPSCTVIATLNGDFLSPGLYTALDGGLTMVEAVQQVGFDYVCLGNHEFDVGIPQLAQKMQGYTGTVISTNIADDELAFSPHATIRLGGRTVVLAGLCTSDPSIYNPANLPNFTPNMESLARAWAATTTPAGGPPDALLLLTHQLVEEDRALAEQLGAHSTFGKRVPLMLGGHEHDRFVERVGGSLLLKMGSNAELIGVADVYFDAAGKPAAELRAELRPRSFRESPPLRAFVTRKERWVQGMMGAQLAWLDEPMSSNDVRHGPSLFASTLLWLVKAGLARNRVDVCITHGGSVRGKAEYAPGPFLMSHLYAELAFPTALAIVDMPGRVLAESVRWARARPKPAPEFLHLDLNVVVDRTSHAIKSVGGKPFSESVTYRVAITRVLLEGMNTIEPLVAYVAASKLQIPAEDSCVEAKNAVVEGAVKKAWLELAGYGSKWDCNQDGTVSPQEMTAALEAVFAQLDMNKDGTLDSDELLAAFRRGARAKKGSSGSASAVSLIAQMVKALDADHDGRISIAEFTKLAVSDSTIASTDRTSKAPHRTKRATCLA</sequence>
<dbReference type="GO" id="GO:0000166">
    <property type="term" value="F:nucleotide binding"/>
    <property type="evidence" value="ECO:0007669"/>
    <property type="project" value="InterPro"/>
</dbReference>
<dbReference type="GO" id="GO:0016788">
    <property type="term" value="F:hydrolase activity, acting on ester bonds"/>
    <property type="evidence" value="ECO:0007669"/>
    <property type="project" value="InterPro"/>
</dbReference>
<dbReference type="AlphaFoldDB" id="A0A8J6CBA9"/>
<dbReference type="Proteomes" id="UP000751190">
    <property type="component" value="Unassembled WGS sequence"/>
</dbReference>
<dbReference type="SUPFAM" id="SSF55816">
    <property type="entry name" value="5'-nucleotidase (syn. UDP-sugar hydrolase), C-terminal domain"/>
    <property type="match status" value="1"/>
</dbReference>
<dbReference type="PANTHER" id="PTHR11575:SF48">
    <property type="entry name" value="5'-NUCLEOTIDASE"/>
    <property type="match status" value="1"/>
</dbReference>
<dbReference type="SMART" id="SM00054">
    <property type="entry name" value="EFh"/>
    <property type="match status" value="2"/>
</dbReference>
<organism evidence="6 7">
    <name type="scientific">Diacronema lutheri</name>
    <name type="common">Unicellular marine alga</name>
    <name type="synonym">Monochrysis lutheri</name>
    <dbReference type="NCBI Taxonomy" id="2081491"/>
    <lineage>
        <taxon>Eukaryota</taxon>
        <taxon>Haptista</taxon>
        <taxon>Haptophyta</taxon>
        <taxon>Pavlovophyceae</taxon>
        <taxon>Pavlovales</taxon>
        <taxon>Pavlovaceae</taxon>
        <taxon>Diacronema</taxon>
    </lineage>
</organism>
<dbReference type="GO" id="GO:0009166">
    <property type="term" value="P:nucleotide catabolic process"/>
    <property type="evidence" value="ECO:0007669"/>
    <property type="project" value="InterPro"/>
</dbReference>
<dbReference type="Pfam" id="PF02872">
    <property type="entry name" value="5_nucleotid_C"/>
    <property type="match status" value="1"/>
</dbReference>
<dbReference type="Gene3D" id="3.90.780.10">
    <property type="entry name" value="5'-Nucleotidase, C-terminal domain"/>
    <property type="match status" value="1"/>
</dbReference>
<dbReference type="EMBL" id="JAGTXO010000008">
    <property type="protein sequence ID" value="KAG8466374.1"/>
    <property type="molecule type" value="Genomic_DNA"/>
</dbReference>
<keyword evidence="2" id="KW-0732">Signal</keyword>
<dbReference type="GO" id="GO:0005509">
    <property type="term" value="F:calcium ion binding"/>
    <property type="evidence" value="ECO:0007669"/>
    <property type="project" value="InterPro"/>
</dbReference>
<dbReference type="Pfam" id="PF00149">
    <property type="entry name" value="Metallophos"/>
    <property type="match status" value="1"/>
</dbReference>
<evidence type="ECO:0000256" key="1">
    <source>
        <dbReference type="ARBA" id="ARBA00006654"/>
    </source>
</evidence>
<evidence type="ECO:0000313" key="7">
    <source>
        <dbReference type="Proteomes" id="UP000751190"/>
    </source>
</evidence>
<dbReference type="Gene3D" id="1.10.238.10">
    <property type="entry name" value="EF-hand"/>
    <property type="match status" value="1"/>
</dbReference>
<dbReference type="OMA" id="RMIMIND"/>
<dbReference type="InterPro" id="IPR006179">
    <property type="entry name" value="5_nucleotidase/apyrase"/>
</dbReference>
<dbReference type="PROSITE" id="PS50222">
    <property type="entry name" value="EF_HAND_2"/>
    <property type="match status" value="2"/>
</dbReference>
<dbReference type="PROSITE" id="PS00018">
    <property type="entry name" value="EF_HAND_1"/>
    <property type="match status" value="2"/>
</dbReference>
<name>A0A8J6CBA9_DIALT</name>
<evidence type="ECO:0000256" key="4">
    <source>
        <dbReference type="SAM" id="MobiDB-lite"/>
    </source>
</evidence>
<dbReference type="PROSITE" id="PS00786">
    <property type="entry name" value="5_NUCLEOTIDASE_2"/>
    <property type="match status" value="1"/>
</dbReference>
<dbReference type="InterPro" id="IPR004843">
    <property type="entry name" value="Calcineurin-like_PHP"/>
</dbReference>
<feature type="domain" description="EF-hand" evidence="5">
    <location>
        <begin position="504"/>
        <end position="539"/>
    </location>
</feature>
<dbReference type="Gene3D" id="3.60.21.10">
    <property type="match status" value="1"/>
</dbReference>
<dbReference type="InterPro" id="IPR036907">
    <property type="entry name" value="5'-Nucleotdase_C_sf"/>
</dbReference>
<dbReference type="InterPro" id="IPR002048">
    <property type="entry name" value="EF_hand_dom"/>
</dbReference>
<comment type="caution">
    <text evidence="6">The sequence shown here is derived from an EMBL/GenBank/DDBJ whole genome shotgun (WGS) entry which is preliminary data.</text>
</comment>
<reference evidence="6" key="1">
    <citation type="submission" date="2021-05" db="EMBL/GenBank/DDBJ databases">
        <title>The genome of the haptophyte Pavlova lutheri (Diacronema luteri, Pavlovales) - a model for lipid biosynthesis in eukaryotic algae.</title>
        <authorList>
            <person name="Hulatt C.J."/>
            <person name="Posewitz M.C."/>
        </authorList>
    </citation>
    <scope>NUCLEOTIDE SEQUENCE</scope>
    <source>
        <strain evidence="6">NIVA-4/92</strain>
    </source>
</reference>
<dbReference type="OrthoDB" id="408533at2759"/>
<evidence type="ECO:0000256" key="3">
    <source>
        <dbReference type="ARBA" id="ARBA00022837"/>
    </source>
</evidence>
<evidence type="ECO:0000313" key="6">
    <source>
        <dbReference type="EMBL" id="KAG8466374.1"/>
    </source>
</evidence>
<dbReference type="InterPro" id="IPR018247">
    <property type="entry name" value="EF_Hand_1_Ca_BS"/>
</dbReference>
<dbReference type="CDD" id="cd00051">
    <property type="entry name" value="EFh"/>
    <property type="match status" value="1"/>
</dbReference>
<feature type="domain" description="EF-hand" evidence="5">
    <location>
        <begin position="548"/>
        <end position="583"/>
    </location>
</feature>
<dbReference type="InterPro" id="IPR006146">
    <property type="entry name" value="5'-Nucleotdase_CS"/>
</dbReference>
<feature type="region of interest" description="Disordered" evidence="4">
    <location>
        <begin position="584"/>
        <end position="603"/>
    </location>
</feature>